<protein>
    <recommendedName>
        <fullName evidence="3">Tuberoinfundibular peptide of 39 residues</fullName>
    </recommendedName>
    <alternativeName>
        <fullName evidence="8">Parathyroid hormone 2</fullName>
    </alternativeName>
</protein>
<evidence type="ECO:0000256" key="7">
    <source>
        <dbReference type="ARBA" id="ARBA00023320"/>
    </source>
</evidence>
<evidence type="ECO:0000256" key="6">
    <source>
        <dbReference type="ARBA" id="ARBA00022729"/>
    </source>
</evidence>
<dbReference type="Pfam" id="PF14980">
    <property type="entry name" value="TIP39"/>
    <property type="match status" value="1"/>
</dbReference>
<evidence type="ECO:0000256" key="2">
    <source>
        <dbReference type="ARBA" id="ARBA00006307"/>
    </source>
</evidence>
<keyword evidence="6" id="KW-0732">Signal</keyword>
<dbReference type="GO" id="GO:0005576">
    <property type="term" value="C:extracellular region"/>
    <property type="evidence" value="ECO:0007669"/>
    <property type="project" value="UniProtKB-SubCell"/>
</dbReference>
<dbReference type="PANTHER" id="PTHR28585">
    <property type="entry name" value="TUBEROINFUNDIBULAR PEPTIDE OF 39 RESIDUES"/>
    <property type="match status" value="1"/>
</dbReference>
<evidence type="ECO:0000256" key="8">
    <source>
        <dbReference type="ARBA" id="ARBA00030147"/>
    </source>
</evidence>
<accession>A0A3B4B8J8</accession>
<evidence type="ECO:0000256" key="5">
    <source>
        <dbReference type="ARBA" id="ARBA00022685"/>
    </source>
</evidence>
<organism evidence="9 10">
    <name type="scientific">Periophthalmus magnuspinnatus</name>
    <dbReference type="NCBI Taxonomy" id="409849"/>
    <lineage>
        <taxon>Eukaryota</taxon>
        <taxon>Metazoa</taxon>
        <taxon>Chordata</taxon>
        <taxon>Craniata</taxon>
        <taxon>Vertebrata</taxon>
        <taxon>Euteleostomi</taxon>
        <taxon>Actinopterygii</taxon>
        <taxon>Neopterygii</taxon>
        <taxon>Teleostei</taxon>
        <taxon>Neoteleostei</taxon>
        <taxon>Acanthomorphata</taxon>
        <taxon>Gobiaria</taxon>
        <taxon>Gobiiformes</taxon>
        <taxon>Gobioidei</taxon>
        <taxon>Gobiidae</taxon>
        <taxon>Oxudercinae</taxon>
        <taxon>Periophthalmus</taxon>
    </lineage>
</organism>
<proteinExistence type="inferred from homology"/>
<sequence length="103" mass="11531">LFPPPIFSCYLSTAFPQPGITFTSDSSDVFKQDSWDVFPSVTLSDWLIQMMSSPSLREGLMCGSLSGWSPGAGLKRSRTKLLTSMERQKWLNSYMQKLLVISS</sequence>
<dbReference type="GO" id="GO:0007218">
    <property type="term" value="P:neuropeptide signaling pathway"/>
    <property type="evidence" value="ECO:0007669"/>
    <property type="project" value="UniProtKB-KW"/>
</dbReference>
<keyword evidence="10" id="KW-1185">Reference proteome</keyword>
<keyword evidence="4" id="KW-0964">Secreted</keyword>
<comment type="subcellular location">
    <subcellularLocation>
        <location evidence="1">Secreted</location>
    </subcellularLocation>
</comment>
<dbReference type="AlphaFoldDB" id="A0A3B4B8J8"/>
<comment type="similarity">
    <text evidence="2">Belongs to the parathyroid hormone family.</text>
</comment>
<keyword evidence="5" id="KW-0165">Cleavage on pair of basic residues</keyword>
<evidence type="ECO:0000256" key="3">
    <source>
        <dbReference type="ARBA" id="ARBA00021831"/>
    </source>
</evidence>
<reference evidence="9" key="1">
    <citation type="submission" date="2025-08" db="UniProtKB">
        <authorList>
            <consortium name="Ensembl"/>
        </authorList>
    </citation>
    <scope>IDENTIFICATION</scope>
</reference>
<dbReference type="Proteomes" id="UP000261520">
    <property type="component" value="Unplaced"/>
</dbReference>
<keyword evidence="7" id="KW-0527">Neuropeptide</keyword>
<evidence type="ECO:0000256" key="1">
    <source>
        <dbReference type="ARBA" id="ARBA00004613"/>
    </source>
</evidence>
<reference evidence="9" key="2">
    <citation type="submission" date="2025-09" db="UniProtKB">
        <authorList>
            <consortium name="Ensembl"/>
        </authorList>
    </citation>
    <scope>IDENTIFICATION</scope>
</reference>
<evidence type="ECO:0000256" key="4">
    <source>
        <dbReference type="ARBA" id="ARBA00022525"/>
    </source>
</evidence>
<name>A0A3B4B8J8_9GOBI</name>
<evidence type="ECO:0000313" key="9">
    <source>
        <dbReference type="Ensembl" id="ENSPMGP00000026022.1"/>
    </source>
</evidence>
<dbReference type="PANTHER" id="PTHR28585:SF1">
    <property type="entry name" value="TUBEROINFUNDIBULAR PEPTIDE OF 39 RESIDUES"/>
    <property type="match status" value="1"/>
</dbReference>
<dbReference type="Ensembl" id="ENSPMGT00000027713.1">
    <property type="protein sequence ID" value="ENSPMGP00000026022.1"/>
    <property type="gene ID" value="ENSPMGG00000020981.1"/>
</dbReference>
<evidence type="ECO:0000313" key="10">
    <source>
        <dbReference type="Proteomes" id="UP000261520"/>
    </source>
</evidence>
<dbReference type="InterPro" id="IPR029396">
    <property type="entry name" value="TIP39"/>
</dbReference>